<dbReference type="SMART" id="SM00225">
    <property type="entry name" value="BTB"/>
    <property type="match status" value="2"/>
</dbReference>
<organism evidence="2 3">
    <name type="scientific">Actinia tenebrosa</name>
    <name type="common">Australian red waratah sea anemone</name>
    <dbReference type="NCBI Taxonomy" id="6105"/>
    <lineage>
        <taxon>Eukaryota</taxon>
        <taxon>Metazoa</taxon>
        <taxon>Cnidaria</taxon>
        <taxon>Anthozoa</taxon>
        <taxon>Hexacorallia</taxon>
        <taxon>Actiniaria</taxon>
        <taxon>Actiniidae</taxon>
        <taxon>Actinia</taxon>
    </lineage>
</organism>
<name>A0A6P8IIR7_ACTTE</name>
<dbReference type="AlphaFoldDB" id="A0A6P8IIR7"/>
<dbReference type="PANTHER" id="PTHR22744">
    <property type="entry name" value="HELIX LOOP HELIX PROTEIN 21-RELATED"/>
    <property type="match status" value="1"/>
</dbReference>
<reference evidence="3" key="1">
    <citation type="submission" date="2025-08" db="UniProtKB">
        <authorList>
            <consortium name="RefSeq"/>
        </authorList>
    </citation>
    <scope>IDENTIFICATION</scope>
    <source>
        <tissue evidence="3">Tentacle</tissue>
    </source>
</reference>
<protein>
    <submittedName>
        <fullName evidence="3">Uncharacterized protein LOC116301482</fullName>
    </submittedName>
</protein>
<dbReference type="PROSITE" id="PS50097">
    <property type="entry name" value="BTB"/>
    <property type="match status" value="2"/>
</dbReference>
<evidence type="ECO:0000313" key="3">
    <source>
        <dbReference type="RefSeq" id="XP_031566413.1"/>
    </source>
</evidence>
<dbReference type="InterPro" id="IPR000210">
    <property type="entry name" value="BTB/POZ_dom"/>
</dbReference>
<dbReference type="InParanoid" id="A0A6P8IIR7"/>
<dbReference type="Gene3D" id="3.30.710.10">
    <property type="entry name" value="Potassium Channel Kv1.1, Chain A"/>
    <property type="match status" value="2"/>
</dbReference>
<dbReference type="KEGG" id="aten:116301482"/>
<dbReference type="GeneID" id="116301482"/>
<feature type="domain" description="BTB" evidence="1">
    <location>
        <begin position="339"/>
        <end position="400"/>
    </location>
</feature>
<keyword evidence="2" id="KW-1185">Reference proteome</keyword>
<dbReference type="SUPFAM" id="SSF54695">
    <property type="entry name" value="POZ domain"/>
    <property type="match status" value="2"/>
</dbReference>
<dbReference type="CDD" id="cd18186">
    <property type="entry name" value="BTB_POZ_ZBTB_KLHL-like"/>
    <property type="match status" value="2"/>
</dbReference>
<sequence length="666" mass="77222">MEAYINDIDVEDVETISKKTPREFSSPWHFSDVVLVVEDTKFHVHKSTLSIWSPVFEAMFTSHFKERTAKEIPLPGKRADEVEQFLKVIYFDDTKQKVTETNYEFLLELAREYQVDKVQQYCGQYMKQCINDQNCLHRYNIADSFGLEDVMEKCNEEARFKSSTDLEKSADFLGLGFKSKFKLCMARMKELEKVLGNYVEICSELVSGYYEELSVKVRSDIMNFCDNQSSHSSDSSFNSSGGGVHHVKKDFDSSCMFCRKRIERCQSDIDAVSVIHFDDLFIKLYDLEHDDKVARIAENMKCSCSTSADHMFNSRKASTTEDAGLLKDSLDFSSPWHFSDVVLIVEDTKFHVHKSTLSMWSPVFEAMFTSQFRESNAKEIPLPGKRAEEVKELLHVIYSSWSKPKITDENYQFLLQLADEYQMDRVKRSCSKFLVNKIEVSNCLEFFKLAEQFGLDDVTEKCYQEVRYNSSADLEDSEHFVGFEPEVKVDICMRVIKELERTLREYVKTCSGLVQKVYKKVYESFHSSISFVSFIYRPLFSNSNTKSSSYSNTQQYKDPSEHIKVHEGLQNKFQTELAKAKISDGYSSLNPKDYNTKYFEFSCSLCLKQVQAIPWNNSKKYSILKEPLNKLNALQQNNKVVKMADKWKENFSNPFGFQSGFTFGKL</sequence>
<dbReference type="OrthoDB" id="5779840at2759"/>
<dbReference type="Pfam" id="PF00651">
    <property type="entry name" value="BTB"/>
    <property type="match status" value="2"/>
</dbReference>
<accession>A0A6P8IIR7</accession>
<dbReference type="RefSeq" id="XP_031566413.1">
    <property type="nucleotide sequence ID" value="XM_031710553.1"/>
</dbReference>
<dbReference type="InterPro" id="IPR011333">
    <property type="entry name" value="SKP1/BTB/POZ_sf"/>
</dbReference>
<evidence type="ECO:0000259" key="1">
    <source>
        <dbReference type="PROSITE" id="PS50097"/>
    </source>
</evidence>
<feature type="domain" description="BTB" evidence="1">
    <location>
        <begin position="31"/>
        <end position="98"/>
    </location>
</feature>
<evidence type="ECO:0000313" key="2">
    <source>
        <dbReference type="Proteomes" id="UP000515163"/>
    </source>
</evidence>
<dbReference type="Proteomes" id="UP000515163">
    <property type="component" value="Unplaced"/>
</dbReference>
<proteinExistence type="predicted"/>
<dbReference type="PANTHER" id="PTHR22744:SF17">
    <property type="entry name" value="BTB DOMAIN-CONTAINING PROTEIN"/>
    <property type="match status" value="1"/>
</dbReference>
<gene>
    <name evidence="3" type="primary">LOC116301482</name>
</gene>